<accession>A0A1H2KLQ0</accession>
<protein>
    <submittedName>
        <fullName evidence="2">Pyruvate phosphate dikinase, PEP/pyruvate binding domain</fullName>
    </submittedName>
</protein>
<proteinExistence type="predicted"/>
<sequence length="99" mass="11100">MTVAGHRNDVTTEVVVLDGTTDHHRALIGGKAWSIQHMRALGIRVPPAFVITTALCREYYEHDRTVPQRLWDQVDSALAHLESETGRGFGSPRGRYSCR</sequence>
<keyword evidence="2" id="KW-0418">Kinase</keyword>
<dbReference type="AlphaFoldDB" id="A0A1H2KLQ0"/>
<dbReference type="GO" id="GO:0050242">
    <property type="term" value="F:pyruvate, phosphate dikinase activity"/>
    <property type="evidence" value="ECO:0007669"/>
    <property type="project" value="InterPro"/>
</dbReference>
<dbReference type="InterPro" id="IPR013815">
    <property type="entry name" value="ATP_grasp_subdomain_1"/>
</dbReference>
<name>A0A1H2KLQ0_9ACTN</name>
<dbReference type="STRING" id="158898.SAMN04488548_1343393"/>
<dbReference type="GO" id="GO:0005524">
    <property type="term" value="F:ATP binding"/>
    <property type="evidence" value="ECO:0007669"/>
    <property type="project" value="InterPro"/>
</dbReference>
<dbReference type="Gene3D" id="3.30.1490.20">
    <property type="entry name" value="ATP-grasp fold, A domain"/>
    <property type="match status" value="1"/>
</dbReference>
<feature type="domain" description="Pyruvate phosphate dikinase AMP/ATP-binding" evidence="1">
    <location>
        <begin position="26"/>
        <end position="82"/>
    </location>
</feature>
<dbReference type="EMBL" id="FNLM01000034">
    <property type="protein sequence ID" value="SDU69482.1"/>
    <property type="molecule type" value="Genomic_DNA"/>
</dbReference>
<dbReference type="GO" id="GO:0016301">
    <property type="term" value="F:kinase activity"/>
    <property type="evidence" value="ECO:0007669"/>
    <property type="project" value="UniProtKB-KW"/>
</dbReference>
<evidence type="ECO:0000313" key="3">
    <source>
        <dbReference type="Proteomes" id="UP000183180"/>
    </source>
</evidence>
<dbReference type="InterPro" id="IPR002192">
    <property type="entry name" value="PPDK_AMP/ATP-bd"/>
</dbReference>
<dbReference type="Pfam" id="PF01326">
    <property type="entry name" value="PPDK_N"/>
    <property type="match status" value="1"/>
</dbReference>
<evidence type="ECO:0000313" key="2">
    <source>
        <dbReference type="EMBL" id="SDU69482.1"/>
    </source>
</evidence>
<gene>
    <name evidence="2" type="ORF">SAMN04488548_1343393</name>
</gene>
<evidence type="ECO:0000259" key="1">
    <source>
        <dbReference type="Pfam" id="PF01326"/>
    </source>
</evidence>
<dbReference type="InterPro" id="IPR010121">
    <property type="entry name" value="Pyruvate_phosphate_dikinase"/>
</dbReference>
<keyword evidence="2" id="KW-0670">Pyruvate</keyword>
<organism evidence="2 3">
    <name type="scientific">Gordonia westfalica</name>
    <dbReference type="NCBI Taxonomy" id="158898"/>
    <lineage>
        <taxon>Bacteria</taxon>
        <taxon>Bacillati</taxon>
        <taxon>Actinomycetota</taxon>
        <taxon>Actinomycetes</taxon>
        <taxon>Mycobacteriales</taxon>
        <taxon>Gordoniaceae</taxon>
        <taxon>Gordonia</taxon>
    </lineage>
</organism>
<dbReference type="Proteomes" id="UP000183180">
    <property type="component" value="Unassembled WGS sequence"/>
</dbReference>
<dbReference type="PANTHER" id="PTHR22931:SF9">
    <property type="entry name" value="PYRUVATE, PHOSPHATE DIKINASE 1, CHLOROPLASTIC"/>
    <property type="match status" value="1"/>
</dbReference>
<dbReference type="SUPFAM" id="SSF56059">
    <property type="entry name" value="Glutathione synthetase ATP-binding domain-like"/>
    <property type="match status" value="1"/>
</dbReference>
<dbReference type="PANTHER" id="PTHR22931">
    <property type="entry name" value="PHOSPHOENOLPYRUVATE DIKINASE-RELATED"/>
    <property type="match status" value="1"/>
</dbReference>
<keyword evidence="2" id="KW-0808">Transferase</keyword>
<reference evidence="2 3" key="1">
    <citation type="submission" date="2016-10" db="EMBL/GenBank/DDBJ databases">
        <authorList>
            <person name="de Groot N.N."/>
        </authorList>
    </citation>
    <scope>NUCLEOTIDE SEQUENCE [LARGE SCALE GENOMIC DNA]</scope>
    <source>
        <strain evidence="2 3">DSM 44215</strain>
    </source>
</reference>